<dbReference type="OrthoDB" id="89176at2759"/>
<sequence>MLESVRPDGSSSRAPAAAAEQRPARPPRRQRRTLWLAACSAPSSTDAASPTGWHPLDTPSIWKGTEEQAVFRQATPYPLSPTWKLMLLSDGSVTRHLQLMSNQKVEVECMEMRNIGHERHGLPAAAAQIQGPLVQRQVMLHIPDPHSRPYVYATSWWNADTVDDLLRDRSQPIWVSLSQGRAELYRDILQLELGSSPYLEQRFAAPGPFWGRQYLFWRDGRPLTLIYEVFSPALEEFLGPARQARQAR</sequence>
<name>A0A2P6VET0_9CHLO</name>
<dbReference type="EMBL" id="LHPF02000010">
    <property type="protein sequence ID" value="PSC72581.1"/>
    <property type="molecule type" value="Genomic_DNA"/>
</dbReference>
<dbReference type="AlphaFoldDB" id="A0A2P6VET0"/>
<dbReference type="NCBIfam" id="NF037993">
    <property type="entry name" value="cyano_chori_ly"/>
    <property type="match status" value="1"/>
</dbReference>
<evidence type="ECO:0000313" key="2">
    <source>
        <dbReference type="EMBL" id="PSC72581.1"/>
    </source>
</evidence>
<gene>
    <name evidence="2" type="ORF">C2E20_4125</name>
</gene>
<dbReference type="InterPro" id="IPR048022">
    <property type="entry name" value="Ch_lyase_cyan"/>
</dbReference>
<dbReference type="GO" id="GO:0016829">
    <property type="term" value="F:lyase activity"/>
    <property type="evidence" value="ECO:0007669"/>
    <property type="project" value="UniProtKB-KW"/>
</dbReference>
<dbReference type="Proteomes" id="UP000239649">
    <property type="component" value="Unassembled WGS sequence"/>
</dbReference>
<protein>
    <submittedName>
        <fullName evidence="2">Chorismate lyase</fullName>
    </submittedName>
</protein>
<feature type="region of interest" description="Disordered" evidence="1">
    <location>
        <begin position="1"/>
        <end position="31"/>
    </location>
</feature>
<accession>A0A2P6VET0</accession>
<keyword evidence="3" id="KW-1185">Reference proteome</keyword>
<dbReference type="Pfam" id="PF01947">
    <property type="entry name" value="Rv2949c-like"/>
    <property type="match status" value="1"/>
</dbReference>
<dbReference type="SUPFAM" id="SSF64288">
    <property type="entry name" value="Chorismate lyase-like"/>
    <property type="match status" value="1"/>
</dbReference>
<dbReference type="InterPro" id="IPR002800">
    <property type="entry name" value="Rv2949c-like"/>
</dbReference>
<evidence type="ECO:0000313" key="3">
    <source>
        <dbReference type="Proteomes" id="UP000239649"/>
    </source>
</evidence>
<dbReference type="InterPro" id="IPR028978">
    <property type="entry name" value="Chorismate_lyase_/UTRA_dom_sf"/>
</dbReference>
<dbReference type="STRING" id="554055.A0A2P6VET0"/>
<proteinExistence type="predicted"/>
<dbReference type="Gene3D" id="3.40.1410.10">
    <property type="entry name" value="Chorismate lyase-like"/>
    <property type="match status" value="1"/>
</dbReference>
<evidence type="ECO:0000256" key="1">
    <source>
        <dbReference type="SAM" id="MobiDB-lite"/>
    </source>
</evidence>
<reference evidence="2 3" key="1">
    <citation type="journal article" date="2018" name="Plant J.">
        <title>Genome sequences of Chlorella sorokiniana UTEX 1602 and Micractinium conductrix SAG 241.80: implications to maltose excretion by a green alga.</title>
        <authorList>
            <person name="Arriola M.B."/>
            <person name="Velmurugan N."/>
            <person name="Zhang Y."/>
            <person name="Plunkett M.H."/>
            <person name="Hondzo H."/>
            <person name="Barney B.M."/>
        </authorList>
    </citation>
    <scope>NUCLEOTIDE SEQUENCE [LARGE SCALE GENOMIC DNA]</scope>
    <source>
        <strain evidence="2 3">SAG 241.80</strain>
    </source>
</reference>
<keyword evidence="2" id="KW-0456">Lyase</keyword>
<comment type="caution">
    <text evidence="2">The sequence shown here is derived from an EMBL/GenBank/DDBJ whole genome shotgun (WGS) entry which is preliminary data.</text>
</comment>
<organism evidence="2 3">
    <name type="scientific">Micractinium conductrix</name>
    <dbReference type="NCBI Taxonomy" id="554055"/>
    <lineage>
        <taxon>Eukaryota</taxon>
        <taxon>Viridiplantae</taxon>
        <taxon>Chlorophyta</taxon>
        <taxon>core chlorophytes</taxon>
        <taxon>Trebouxiophyceae</taxon>
        <taxon>Chlorellales</taxon>
        <taxon>Chlorellaceae</taxon>
        <taxon>Chlorella clade</taxon>
        <taxon>Micractinium</taxon>
    </lineage>
</organism>